<dbReference type="InterPro" id="IPR013525">
    <property type="entry name" value="ABC2_TM"/>
</dbReference>
<feature type="transmembrane region" description="Helical" evidence="8">
    <location>
        <begin position="261"/>
        <end position="287"/>
    </location>
</feature>
<comment type="similarity">
    <text evidence="2">Belongs to the ABC-2 integral membrane protein family.</text>
</comment>
<reference evidence="10 11" key="1">
    <citation type="submission" date="2017-02" db="EMBL/GenBank/DDBJ databases">
        <authorList>
            <person name="Peterson S.W."/>
        </authorList>
    </citation>
    <scope>NUCLEOTIDE SEQUENCE [LARGE SCALE GENOMIC DNA]</scope>
    <source>
        <strain evidence="10 11">USBA 369</strain>
    </source>
</reference>
<dbReference type="InterPro" id="IPR051449">
    <property type="entry name" value="ABC-2_transporter_component"/>
</dbReference>
<accession>A0A1T4QQP1</accession>
<evidence type="ECO:0000256" key="7">
    <source>
        <dbReference type="ARBA" id="ARBA00023136"/>
    </source>
</evidence>
<feature type="transmembrane region" description="Helical" evidence="8">
    <location>
        <begin position="299"/>
        <end position="322"/>
    </location>
</feature>
<feature type="transmembrane region" description="Helical" evidence="8">
    <location>
        <begin position="355"/>
        <end position="373"/>
    </location>
</feature>
<feature type="domain" description="ABC transmembrane type-2" evidence="9">
    <location>
        <begin position="147"/>
        <end position="376"/>
    </location>
</feature>
<proteinExistence type="inferred from homology"/>
<dbReference type="PANTHER" id="PTHR30294">
    <property type="entry name" value="MEMBRANE COMPONENT OF ABC TRANSPORTER YHHJ-RELATED"/>
    <property type="match status" value="1"/>
</dbReference>
<dbReference type="Pfam" id="PF12698">
    <property type="entry name" value="ABC2_membrane_3"/>
    <property type="match status" value="1"/>
</dbReference>
<keyword evidence="5 8" id="KW-0812">Transmembrane</keyword>
<dbReference type="InterPro" id="IPR047817">
    <property type="entry name" value="ABC2_TM_bact-type"/>
</dbReference>
<evidence type="ECO:0000259" key="9">
    <source>
        <dbReference type="PROSITE" id="PS51012"/>
    </source>
</evidence>
<feature type="transmembrane region" description="Helical" evidence="8">
    <location>
        <begin position="233"/>
        <end position="255"/>
    </location>
</feature>
<dbReference type="PANTHER" id="PTHR30294:SF29">
    <property type="entry name" value="MULTIDRUG ABC TRANSPORTER PERMEASE YBHS-RELATED"/>
    <property type="match status" value="1"/>
</dbReference>
<protein>
    <submittedName>
        <fullName evidence="10">ABC-2 type transport system permease protein</fullName>
    </submittedName>
</protein>
<evidence type="ECO:0000256" key="1">
    <source>
        <dbReference type="ARBA" id="ARBA00004651"/>
    </source>
</evidence>
<evidence type="ECO:0000256" key="3">
    <source>
        <dbReference type="ARBA" id="ARBA00022448"/>
    </source>
</evidence>
<evidence type="ECO:0000313" key="10">
    <source>
        <dbReference type="EMBL" id="SKA06004.1"/>
    </source>
</evidence>
<keyword evidence="6 8" id="KW-1133">Transmembrane helix</keyword>
<evidence type="ECO:0000256" key="8">
    <source>
        <dbReference type="SAM" id="Phobius"/>
    </source>
</evidence>
<evidence type="ECO:0000313" key="11">
    <source>
        <dbReference type="Proteomes" id="UP000190135"/>
    </source>
</evidence>
<dbReference type="GO" id="GO:0140359">
    <property type="term" value="F:ABC-type transporter activity"/>
    <property type="evidence" value="ECO:0007669"/>
    <property type="project" value="InterPro"/>
</dbReference>
<dbReference type="GO" id="GO:0005886">
    <property type="term" value="C:plasma membrane"/>
    <property type="evidence" value="ECO:0007669"/>
    <property type="project" value="UniProtKB-SubCell"/>
</dbReference>
<evidence type="ECO:0000256" key="6">
    <source>
        <dbReference type="ARBA" id="ARBA00022989"/>
    </source>
</evidence>
<keyword evidence="4" id="KW-1003">Cell membrane</keyword>
<name>A0A1T4QQP1_9HYPH</name>
<evidence type="ECO:0000256" key="4">
    <source>
        <dbReference type="ARBA" id="ARBA00022475"/>
    </source>
</evidence>
<dbReference type="RefSeq" id="WP_245318957.1">
    <property type="nucleotide sequence ID" value="NZ_FUXL01000005.1"/>
</dbReference>
<dbReference type="Gene3D" id="3.40.1710.10">
    <property type="entry name" value="abc type-2 transporter like domain"/>
    <property type="match status" value="1"/>
</dbReference>
<evidence type="ECO:0000256" key="5">
    <source>
        <dbReference type="ARBA" id="ARBA00022692"/>
    </source>
</evidence>
<keyword evidence="7 8" id="KW-0472">Membrane</keyword>
<dbReference type="PROSITE" id="PS51012">
    <property type="entry name" value="ABC_TM2"/>
    <property type="match status" value="1"/>
</dbReference>
<dbReference type="AlphaFoldDB" id="A0A1T4QQP1"/>
<feature type="transmembrane region" description="Helical" evidence="8">
    <location>
        <begin position="185"/>
        <end position="206"/>
    </location>
</feature>
<evidence type="ECO:0000256" key="2">
    <source>
        <dbReference type="ARBA" id="ARBA00007783"/>
    </source>
</evidence>
<dbReference type="STRING" id="1365950.SAMN05428963_105191"/>
<keyword evidence="3" id="KW-0813">Transport</keyword>
<keyword evidence="11" id="KW-1185">Reference proteome</keyword>
<dbReference type="Proteomes" id="UP000190135">
    <property type="component" value="Unassembled WGS sequence"/>
</dbReference>
<comment type="subcellular location">
    <subcellularLocation>
        <location evidence="1">Cell membrane</location>
        <topology evidence="1">Multi-pass membrane protein</topology>
    </subcellularLocation>
</comment>
<gene>
    <name evidence="10" type="ORF">SAMN05428963_105191</name>
</gene>
<feature type="transmembrane region" description="Helical" evidence="8">
    <location>
        <begin position="28"/>
        <end position="48"/>
    </location>
</feature>
<sequence>MLDAVRRPLGRTLAVLIKEFIQLARERTTFAMIIAIPLLQLILFGYAIDSDPHELPTAVLAHETSPETRAVLAAIDRTGYFRVAYAVSSEAEIDGLVHSGKVLFAIEIPAHFGRDARRGLSPEILVIADASDPAAIGNAVAALSGIAGGALAHVGPPLTGADAAPPFRFVVHRRYNPAIETSLNIVPGLTGTILTMTMVIFTALAVTREVERGTMENLLAMPVRPTEVMLGKIAPYVVIGGLQMAIILFLAWLLFDVPVEGSLGLLAALTTLFVLANLSVGYTFSTIATSQLQAMQMSIMFFLPSLLLSGFLFPFLGMPLWAQWIGEALPLTHYLRIVRGIMLKGAGFADLVRDVGALAAFTLAAMTLAVLRFRQTLD</sequence>
<organism evidence="10 11">
    <name type="scientific">Consotaella salsifontis</name>
    <dbReference type="NCBI Taxonomy" id="1365950"/>
    <lineage>
        <taxon>Bacteria</taxon>
        <taxon>Pseudomonadati</taxon>
        <taxon>Pseudomonadota</taxon>
        <taxon>Alphaproteobacteria</taxon>
        <taxon>Hyphomicrobiales</taxon>
        <taxon>Aurantimonadaceae</taxon>
        <taxon>Consotaella</taxon>
    </lineage>
</organism>
<dbReference type="EMBL" id="FUXL01000005">
    <property type="protein sequence ID" value="SKA06004.1"/>
    <property type="molecule type" value="Genomic_DNA"/>
</dbReference>